<dbReference type="RefSeq" id="WP_084660531.1">
    <property type="nucleotide sequence ID" value="NZ_FRAU01000003.1"/>
</dbReference>
<proteinExistence type="predicted"/>
<sequence>MRPLSRRKRRALWALGMVLAGSLGGGVLVWSMTEREEAPYRPGEQVEGIVARLERTLPPDYPRVTFADVTEAAGIHFRHFAGRRTSQIPEDMGSGAAWGDYDRDGWLDLYVVSTIGPLAMTPEEGRQAGTCNRLFHNNGDGTFSDVTETAGVGFCGWGMGAAWGDYDNDGWPDLVVTAFGQNVLYHNNGDGTFTDVTRKAGLAGPEGFWTGASWGDYDNDGDLDLYITGYVRYVPVRNDSTALGFDIENPPGINPSTFEPERNLFYRNNGDGTFTEIAFRAGVADPEGKGLSAAWVDLDEDGWLDLYVANDVSDNTFFRNQGDGTFEDLSYPALVADYRSSMGIAVGDWDGDTDFDLFLTHWVAQENALYTNLLREQGTLRFRDEADQFGLGQISLDYVGWGTSFFDYDNDGRLDLFVTNGSTLQQRDQPHQLVPQKDLLFWNRGADGFYEVSAVSGSFFDSLYVGRGAAFADYDNDGDVDIFVVNHSGRGVLLRNEGGNRNSWLEVALESRSCNRMALGARVRVVAGGRVQVRQIGAQSTYLSQNSPVAHFGLGRAAQVDTIEVVWPCNGRRQVLTDVPARQIVRIVEDTTT</sequence>
<dbReference type="AlphaFoldDB" id="A0A1M6SX87"/>
<evidence type="ECO:0000313" key="4">
    <source>
        <dbReference type="EMBL" id="SHK49260.1"/>
    </source>
</evidence>
<dbReference type="SUPFAM" id="SSF69318">
    <property type="entry name" value="Integrin alpha N-terminal domain"/>
    <property type="match status" value="1"/>
</dbReference>
<dbReference type="Gene3D" id="2.130.10.130">
    <property type="entry name" value="Integrin alpha, N-terminal"/>
    <property type="match status" value="2"/>
</dbReference>
<evidence type="ECO:0000256" key="1">
    <source>
        <dbReference type="ARBA" id="ARBA00022729"/>
    </source>
</evidence>
<dbReference type="PANTHER" id="PTHR16026">
    <property type="entry name" value="CARTILAGE ACIDIC PROTEIN 1"/>
    <property type="match status" value="1"/>
</dbReference>
<keyword evidence="1" id="KW-0732">Signal</keyword>
<keyword evidence="5" id="KW-1185">Reference proteome</keyword>
<feature type="transmembrane region" description="Helical" evidence="2">
    <location>
        <begin position="12"/>
        <end position="32"/>
    </location>
</feature>
<keyword evidence="2" id="KW-0472">Membrane</keyword>
<evidence type="ECO:0000256" key="2">
    <source>
        <dbReference type="SAM" id="Phobius"/>
    </source>
</evidence>
<name>A0A1M6SX87_9BACT</name>
<protein>
    <submittedName>
        <fullName evidence="4">Repeat domain-containing protein</fullName>
    </submittedName>
</protein>
<dbReference type="Pfam" id="PF07593">
    <property type="entry name" value="UnbV_ASPIC"/>
    <property type="match status" value="1"/>
</dbReference>
<reference evidence="5" key="1">
    <citation type="submission" date="2016-11" db="EMBL/GenBank/DDBJ databases">
        <authorList>
            <person name="Varghese N."/>
            <person name="Submissions S."/>
        </authorList>
    </citation>
    <scope>NUCLEOTIDE SEQUENCE [LARGE SCALE GENOMIC DNA]</scope>
    <source>
        <strain evidence="5">DSM 22212</strain>
    </source>
</reference>
<dbReference type="OrthoDB" id="9816120at2"/>
<dbReference type="InterPro" id="IPR013517">
    <property type="entry name" value="FG-GAP"/>
</dbReference>
<dbReference type="InterPro" id="IPR028994">
    <property type="entry name" value="Integrin_alpha_N"/>
</dbReference>
<evidence type="ECO:0000259" key="3">
    <source>
        <dbReference type="Pfam" id="PF07593"/>
    </source>
</evidence>
<dbReference type="EMBL" id="FRAU01000003">
    <property type="protein sequence ID" value="SHK49260.1"/>
    <property type="molecule type" value="Genomic_DNA"/>
</dbReference>
<dbReference type="InterPro" id="IPR011519">
    <property type="entry name" value="UnbV_ASPIC"/>
</dbReference>
<accession>A0A1M6SX87</accession>
<dbReference type="PANTHER" id="PTHR16026:SF0">
    <property type="entry name" value="CARTILAGE ACIDIC PROTEIN 1"/>
    <property type="match status" value="1"/>
</dbReference>
<feature type="domain" description="ASPIC/UnbV" evidence="3">
    <location>
        <begin position="518"/>
        <end position="585"/>
    </location>
</feature>
<dbReference type="Pfam" id="PF13517">
    <property type="entry name" value="FG-GAP_3"/>
    <property type="match status" value="2"/>
</dbReference>
<keyword evidence="2" id="KW-1133">Transmembrane helix</keyword>
<gene>
    <name evidence="4" type="ORF">SAMN04488087_1263</name>
</gene>
<evidence type="ECO:0000313" key="5">
    <source>
        <dbReference type="Proteomes" id="UP000185812"/>
    </source>
</evidence>
<dbReference type="Proteomes" id="UP000185812">
    <property type="component" value="Unassembled WGS sequence"/>
</dbReference>
<keyword evidence="2" id="KW-0812">Transmembrane</keyword>
<organism evidence="4 5">
    <name type="scientific">Rhodothermus profundi</name>
    <dbReference type="NCBI Taxonomy" id="633813"/>
    <lineage>
        <taxon>Bacteria</taxon>
        <taxon>Pseudomonadati</taxon>
        <taxon>Rhodothermota</taxon>
        <taxon>Rhodothermia</taxon>
        <taxon>Rhodothermales</taxon>
        <taxon>Rhodothermaceae</taxon>
        <taxon>Rhodothermus</taxon>
    </lineage>
</organism>
<dbReference type="InterPro" id="IPR027039">
    <property type="entry name" value="Crtac1"/>
</dbReference>
<dbReference type="STRING" id="633813.SAMN04488087_1263"/>